<dbReference type="PANTHER" id="PTHR43667">
    <property type="entry name" value="CYCLOPROPANE-FATTY-ACYL-PHOSPHOLIPID SYNTHASE"/>
    <property type="match status" value="1"/>
</dbReference>
<evidence type="ECO:0000256" key="4">
    <source>
        <dbReference type="ARBA" id="ARBA00022691"/>
    </source>
</evidence>
<dbReference type="NCBIfam" id="NF008686">
    <property type="entry name" value="PRK11705.1"/>
    <property type="match status" value="1"/>
</dbReference>
<keyword evidence="7" id="KW-1185">Reference proteome</keyword>
<evidence type="ECO:0000256" key="2">
    <source>
        <dbReference type="ARBA" id="ARBA00022603"/>
    </source>
</evidence>
<dbReference type="InterPro" id="IPR003333">
    <property type="entry name" value="CMAS"/>
</dbReference>
<protein>
    <submittedName>
        <fullName evidence="6">Cyclopropane fatty acyl phospholipid synthase</fullName>
        <ecNumber evidence="6">2.1.1.79</ecNumber>
    </submittedName>
</protein>
<keyword evidence="4" id="KW-0949">S-adenosyl-L-methionine</keyword>
<organism evidence="6 7">
    <name type="scientific">Pendulispora brunnea</name>
    <dbReference type="NCBI Taxonomy" id="2905690"/>
    <lineage>
        <taxon>Bacteria</taxon>
        <taxon>Pseudomonadati</taxon>
        <taxon>Myxococcota</taxon>
        <taxon>Myxococcia</taxon>
        <taxon>Myxococcales</taxon>
        <taxon>Sorangiineae</taxon>
        <taxon>Pendulisporaceae</taxon>
        <taxon>Pendulispora</taxon>
    </lineage>
</organism>
<gene>
    <name evidence="6" type="primary">cfa</name>
    <name evidence="6" type="ORF">LZC95_08145</name>
</gene>
<dbReference type="EC" id="2.1.1.79" evidence="6"/>
<dbReference type="CDD" id="cd02440">
    <property type="entry name" value="AdoMet_MTases"/>
    <property type="match status" value="1"/>
</dbReference>
<reference evidence="6 7" key="1">
    <citation type="submission" date="2021-12" db="EMBL/GenBank/DDBJ databases">
        <title>Discovery of the Pendulisporaceae a myxobacterial family with distinct sporulation behavior and unique specialized metabolism.</title>
        <authorList>
            <person name="Garcia R."/>
            <person name="Popoff A."/>
            <person name="Bader C.D."/>
            <person name="Loehr J."/>
            <person name="Walesch S."/>
            <person name="Walt C."/>
            <person name="Boldt J."/>
            <person name="Bunk B."/>
            <person name="Haeckl F.J.F.P.J."/>
            <person name="Gunesch A.P."/>
            <person name="Birkelbach J."/>
            <person name="Nuebel U."/>
            <person name="Pietschmann T."/>
            <person name="Bach T."/>
            <person name="Mueller R."/>
        </authorList>
    </citation>
    <scope>NUCLEOTIDE SEQUENCE [LARGE SCALE GENOMIC DNA]</scope>
    <source>
        <strain evidence="6 7">MSr12523</strain>
    </source>
</reference>
<dbReference type="InterPro" id="IPR050723">
    <property type="entry name" value="CFA/CMAS"/>
</dbReference>
<sequence length="398" mass="45505">MITDTIGAAPRSANAYEKLVRDIFASAGIPSDGSTPHAIRVRNPAFYHRFLRDGTLGLGETYMDAWWDCDDLPEMMARFAKAGISRRFRLNPRFILNRFRAKLLNEGNVKNALFGVRKHYDIGNDLFAEMLDPLMVYTCGYWNEANNLADAQVAKMELICRKLDLRPGMRVLDIGCGWGSLLKYAAQRYGIVGVGVSNSVQQLLLARDLCTGLPIEFLERDYRAITGKFDRILSVGMFEHVGYQNHRTYMEVVDRCLDEGGLSLLHTMGRTASMTRGNDQWITKYIFPNTQVPSLAQIGTAIDGLFVLEDVENLSTDYEKTLLAWHENFVQNWPRLAQGTRASYGDETFRRMWEYYLLIFAGWFRARSLQLWQFVLSKGGCPGGYPWQKERRVLWARA</sequence>
<dbReference type="Pfam" id="PF02353">
    <property type="entry name" value="CMAS"/>
    <property type="match status" value="1"/>
</dbReference>
<evidence type="ECO:0000313" key="7">
    <source>
        <dbReference type="Proteomes" id="UP001379533"/>
    </source>
</evidence>
<evidence type="ECO:0000256" key="3">
    <source>
        <dbReference type="ARBA" id="ARBA00022679"/>
    </source>
</evidence>
<dbReference type="SUPFAM" id="SSF53335">
    <property type="entry name" value="S-adenosyl-L-methionine-dependent methyltransferases"/>
    <property type="match status" value="1"/>
</dbReference>
<keyword evidence="2 6" id="KW-0489">Methyltransferase</keyword>
<accession>A0ABZ2KDX3</accession>
<dbReference type="GO" id="GO:0032259">
    <property type="term" value="P:methylation"/>
    <property type="evidence" value="ECO:0007669"/>
    <property type="project" value="UniProtKB-KW"/>
</dbReference>
<dbReference type="InterPro" id="IPR029063">
    <property type="entry name" value="SAM-dependent_MTases_sf"/>
</dbReference>
<dbReference type="PIRSF" id="PIRSF003085">
    <property type="entry name" value="CMAS"/>
    <property type="match status" value="1"/>
</dbReference>
<proteinExistence type="inferred from homology"/>
<evidence type="ECO:0000256" key="5">
    <source>
        <dbReference type="ARBA" id="ARBA00023098"/>
    </source>
</evidence>
<name>A0ABZ2KDX3_9BACT</name>
<dbReference type="Gene3D" id="3.40.50.150">
    <property type="entry name" value="Vaccinia Virus protein VP39"/>
    <property type="match status" value="1"/>
</dbReference>
<dbReference type="RefSeq" id="WP_394847422.1">
    <property type="nucleotide sequence ID" value="NZ_CP089982.1"/>
</dbReference>
<evidence type="ECO:0000256" key="1">
    <source>
        <dbReference type="ARBA" id="ARBA00010815"/>
    </source>
</evidence>
<dbReference type="GO" id="GO:0008825">
    <property type="term" value="F:cyclopropane-fatty-acyl-phospholipid synthase activity"/>
    <property type="evidence" value="ECO:0007669"/>
    <property type="project" value="UniProtKB-EC"/>
</dbReference>
<dbReference type="PANTHER" id="PTHR43667:SF1">
    <property type="entry name" value="CYCLOPROPANE-FATTY-ACYL-PHOSPHOLIPID SYNTHASE"/>
    <property type="match status" value="1"/>
</dbReference>
<evidence type="ECO:0000313" key="6">
    <source>
        <dbReference type="EMBL" id="WXA96806.1"/>
    </source>
</evidence>
<keyword evidence="3 6" id="KW-0808">Transferase</keyword>
<comment type="similarity">
    <text evidence="1">Belongs to the CFA/CMAS family.</text>
</comment>
<dbReference type="EMBL" id="CP089982">
    <property type="protein sequence ID" value="WXA96806.1"/>
    <property type="molecule type" value="Genomic_DNA"/>
</dbReference>
<keyword evidence="5" id="KW-0443">Lipid metabolism</keyword>
<dbReference type="Proteomes" id="UP001379533">
    <property type="component" value="Chromosome"/>
</dbReference>